<gene>
    <name evidence="2" type="ORF">MC7420_6629</name>
</gene>
<dbReference type="PANTHER" id="PTHR37525:SF1">
    <property type="entry name" value="UPF0175 PROTEIN SSL1255"/>
    <property type="match status" value="1"/>
</dbReference>
<evidence type="ECO:0000313" key="3">
    <source>
        <dbReference type="Proteomes" id="UP000003835"/>
    </source>
</evidence>
<proteinExistence type="inferred from homology"/>
<accession>B4W487</accession>
<evidence type="ECO:0000313" key="2">
    <source>
        <dbReference type="EMBL" id="EDX71029.1"/>
    </source>
</evidence>
<organism evidence="2 3">
    <name type="scientific">Coleofasciculus chthonoplastes PCC 7420</name>
    <dbReference type="NCBI Taxonomy" id="118168"/>
    <lineage>
        <taxon>Bacteria</taxon>
        <taxon>Bacillati</taxon>
        <taxon>Cyanobacteriota</taxon>
        <taxon>Cyanophyceae</taxon>
        <taxon>Coleofasciculales</taxon>
        <taxon>Coleofasciculaceae</taxon>
        <taxon>Coleofasciculus</taxon>
    </lineage>
</organism>
<dbReference type="HOGENOM" id="CLU_213022_0_0_3"/>
<dbReference type="PANTHER" id="PTHR37525">
    <property type="entry name" value="UPF0175 PROTEIN SSL1255"/>
    <property type="match status" value="1"/>
</dbReference>
<evidence type="ECO:0000256" key="1">
    <source>
        <dbReference type="ARBA" id="ARBA00005651"/>
    </source>
</evidence>
<protein>
    <submittedName>
        <fullName evidence="2">Uncharacterized protein</fullName>
    </submittedName>
</protein>
<dbReference type="OrthoDB" id="15200at2"/>
<dbReference type="EMBL" id="DS989877">
    <property type="protein sequence ID" value="EDX71029.1"/>
    <property type="molecule type" value="Genomic_DNA"/>
</dbReference>
<keyword evidence="3" id="KW-1185">Reference proteome</keyword>
<dbReference type="STRING" id="118168.MC7420_6629"/>
<dbReference type="Proteomes" id="UP000003835">
    <property type="component" value="Unassembled WGS sequence"/>
</dbReference>
<dbReference type="InterPro" id="IPR005368">
    <property type="entry name" value="UPF0175"/>
</dbReference>
<sequence>MCLLLYQQGEVSQEKAAQISGLNRRDFLEVLARHKIDVFRVDFDDLEQELERA</sequence>
<name>B4W487_9CYAN</name>
<comment type="similarity">
    <text evidence="1">Belongs to the UPF0175 family.</text>
</comment>
<dbReference type="Pfam" id="PF03683">
    <property type="entry name" value="UPF0175"/>
    <property type="match status" value="1"/>
</dbReference>
<dbReference type="InterPro" id="IPR052264">
    <property type="entry name" value="UPF0175_domain"/>
</dbReference>
<dbReference type="eggNOG" id="COG2886">
    <property type="taxonomic scope" value="Bacteria"/>
</dbReference>
<dbReference type="AlphaFoldDB" id="B4W487"/>
<reference evidence="2 3" key="1">
    <citation type="submission" date="2008-07" db="EMBL/GenBank/DDBJ databases">
        <authorList>
            <person name="Tandeau de Marsac N."/>
            <person name="Ferriera S."/>
            <person name="Johnson J."/>
            <person name="Kravitz S."/>
            <person name="Beeson K."/>
            <person name="Sutton G."/>
            <person name="Rogers Y.-H."/>
            <person name="Friedman R."/>
            <person name="Frazier M."/>
            <person name="Venter J.C."/>
        </authorList>
    </citation>
    <scope>NUCLEOTIDE SEQUENCE [LARGE SCALE GENOMIC DNA]</scope>
    <source>
        <strain evidence="2 3">PCC 7420</strain>
    </source>
</reference>